<keyword evidence="4" id="KW-0119">Carbohydrate metabolism</keyword>
<keyword evidence="8" id="KW-0106">Calcium</keyword>
<dbReference type="STRING" id="42155.A0A0R3QGP0"/>
<protein>
    <recommendedName>
        <fullName evidence="2">feruloyl esterase</fullName>
        <ecNumber evidence="2">3.1.1.73</ecNumber>
    </recommendedName>
</protein>
<dbReference type="GO" id="GO:0030600">
    <property type="term" value="F:feruloyl esterase activity"/>
    <property type="evidence" value="ECO:0007669"/>
    <property type="project" value="UniProtKB-EC"/>
</dbReference>
<dbReference type="GO" id="GO:0046872">
    <property type="term" value="F:metal ion binding"/>
    <property type="evidence" value="ECO:0007669"/>
    <property type="project" value="UniProtKB-KW"/>
</dbReference>
<gene>
    <name evidence="11" type="ORF">BTMF_LOCUS4817</name>
</gene>
<keyword evidence="12" id="KW-1185">Reference proteome</keyword>
<reference evidence="11 12" key="2">
    <citation type="submission" date="2018-11" db="EMBL/GenBank/DDBJ databases">
        <authorList>
            <consortium name="Pathogen Informatics"/>
        </authorList>
    </citation>
    <scope>NUCLEOTIDE SEQUENCE [LARGE SCALE GENOMIC DNA]</scope>
</reference>
<dbReference type="SUPFAM" id="SSF53474">
    <property type="entry name" value="alpha/beta-Hydrolases"/>
    <property type="match status" value="1"/>
</dbReference>
<comment type="catalytic activity">
    <reaction evidence="10">
        <text>feruloyl-polysaccharide + H2O = ferulate + polysaccharide.</text>
        <dbReference type="EC" id="3.1.1.73"/>
    </reaction>
</comment>
<evidence type="ECO:0000313" key="12">
    <source>
        <dbReference type="Proteomes" id="UP000280834"/>
    </source>
</evidence>
<name>A0A0R3QGP0_9BILA</name>
<keyword evidence="6" id="KW-0732">Signal</keyword>
<dbReference type="EC" id="3.1.1.73" evidence="2"/>
<dbReference type="EMBL" id="UZAG01004923">
    <property type="protein sequence ID" value="VDO17328.1"/>
    <property type="molecule type" value="Genomic_DNA"/>
</dbReference>
<keyword evidence="3" id="KW-0719">Serine esterase</keyword>
<dbReference type="InterPro" id="IPR029058">
    <property type="entry name" value="AB_hydrolase_fold"/>
</dbReference>
<evidence type="ECO:0000256" key="8">
    <source>
        <dbReference type="ARBA" id="ARBA00022837"/>
    </source>
</evidence>
<reference evidence="13" key="1">
    <citation type="submission" date="2017-02" db="UniProtKB">
        <authorList>
            <consortium name="WormBaseParasite"/>
        </authorList>
    </citation>
    <scope>IDENTIFICATION</scope>
</reference>
<evidence type="ECO:0000256" key="5">
    <source>
        <dbReference type="ARBA" id="ARBA00022723"/>
    </source>
</evidence>
<evidence type="ECO:0000256" key="7">
    <source>
        <dbReference type="ARBA" id="ARBA00022801"/>
    </source>
</evidence>
<evidence type="ECO:0000313" key="11">
    <source>
        <dbReference type="EMBL" id="VDO17328.1"/>
    </source>
</evidence>
<dbReference type="PANTHER" id="PTHR33938:SF15">
    <property type="entry name" value="FERULOYL ESTERASE B-RELATED"/>
    <property type="match status" value="1"/>
</dbReference>
<organism evidence="13">
    <name type="scientific">Brugia timori</name>
    <dbReference type="NCBI Taxonomy" id="42155"/>
    <lineage>
        <taxon>Eukaryota</taxon>
        <taxon>Metazoa</taxon>
        <taxon>Ecdysozoa</taxon>
        <taxon>Nematoda</taxon>
        <taxon>Chromadorea</taxon>
        <taxon>Rhabditida</taxon>
        <taxon>Spirurina</taxon>
        <taxon>Spiruromorpha</taxon>
        <taxon>Filarioidea</taxon>
        <taxon>Onchocercidae</taxon>
        <taxon>Brugia</taxon>
    </lineage>
</organism>
<dbReference type="GO" id="GO:0045493">
    <property type="term" value="P:xylan catabolic process"/>
    <property type="evidence" value="ECO:0007669"/>
    <property type="project" value="UniProtKB-KW"/>
</dbReference>
<keyword evidence="7" id="KW-0378">Hydrolase</keyword>
<evidence type="ECO:0000256" key="4">
    <source>
        <dbReference type="ARBA" id="ARBA00022651"/>
    </source>
</evidence>
<evidence type="ECO:0000256" key="3">
    <source>
        <dbReference type="ARBA" id="ARBA00022487"/>
    </source>
</evidence>
<keyword evidence="9" id="KW-1015">Disulfide bond</keyword>
<evidence type="ECO:0000256" key="2">
    <source>
        <dbReference type="ARBA" id="ARBA00013091"/>
    </source>
</evidence>
<evidence type="ECO:0000256" key="6">
    <source>
        <dbReference type="ARBA" id="ARBA00022729"/>
    </source>
</evidence>
<keyword evidence="4" id="KW-0624">Polysaccharide degradation</keyword>
<keyword evidence="4" id="KW-0858">Xylan degradation</keyword>
<comment type="similarity">
    <text evidence="1">Belongs to the tannase family.</text>
</comment>
<evidence type="ECO:0000256" key="10">
    <source>
        <dbReference type="ARBA" id="ARBA00034075"/>
    </source>
</evidence>
<dbReference type="InterPro" id="IPR011118">
    <property type="entry name" value="Tannase/feruloyl_esterase"/>
</dbReference>
<accession>A0A0R3QGP0</accession>
<keyword evidence="5" id="KW-0479">Metal-binding</keyword>
<evidence type="ECO:0000256" key="1">
    <source>
        <dbReference type="ARBA" id="ARBA00006249"/>
    </source>
</evidence>
<evidence type="ECO:0000256" key="9">
    <source>
        <dbReference type="ARBA" id="ARBA00023157"/>
    </source>
</evidence>
<dbReference type="PANTHER" id="PTHR33938">
    <property type="entry name" value="FERULOYL ESTERASE B-RELATED"/>
    <property type="match status" value="1"/>
</dbReference>
<proteinExistence type="inferred from homology"/>
<dbReference type="AlphaFoldDB" id="A0A0R3QGP0"/>
<dbReference type="Pfam" id="PF07519">
    <property type="entry name" value="Tannase"/>
    <property type="match status" value="1"/>
</dbReference>
<dbReference type="Proteomes" id="UP000280834">
    <property type="component" value="Unassembled WGS sequence"/>
</dbReference>
<dbReference type="Gene3D" id="3.40.50.1820">
    <property type="entry name" value="alpha/beta hydrolase"/>
    <property type="match status" value="1"/>
</dbReference>
<sequence>MQVNPDDSTGERSLGFALLRTRQRAMHSPRILPVLLLGSVLAACGGSDDDDAPAVTTMACGDFVGKTIAGATVTAATIVPAAASVPEYCSVAATLPTKLKFELRMPTTGWNGKLVYGGADSVNGSAGGFDGFMPVPNVNALKMGYANVASDSGHRSTAPLSDIDATWALDDAEAVANYANLSVPKVAAAAREFVRMRYGSAVTKAYYEGCSNGGREALMVAQRNPDVFDGVIARAPAYNLTGLLTSFQRGAQALAAPGGMFTAGKVATLAGAVRTACDALDGRADGVVGNLTACSFDPAALRCTGADSDACLTDAQVAVVHSWTSDFSLAGTSIAAKRYPLTGNEDDPATWGPWFLGGGGIPSAQYLFMDGGVKYFFAKDPA</sequence>
<dbReference type="WBParaSite" id="BTMF_0000554201-mRNA-1">
    <property type="protein sequence ID" value="BTMF_0000554201-mRNA-1"/>
    <property type="gene ID" value="BTMF_0000554201"/>
</dbReference>
<evidence type="ECO:0000313" key="13">
    <source>
        <dbReference type="WBParaSite" id="BTMF_0000554201-mRNA-1"/>
    </source>
</evidence>